<name>R0HEZ3_9BRAS</name>
<sequence length="95" mass="11257">MDPEHIDAVLNHLDKQNELLAETRKTVIEELQKLEVEEEMMMRKFYELMSTHRVNKKKWEETQNVSHGKELVVASDTSSTSKALITYVRRRKKNN</sequence>
<dbReference type="EMBL" id="KB870808">
    <property type="protein sequence ID" value="EOA28215.1"/>
    <property type="molecule type" value="Genomic_DNA"/>
</dbReference>
<proteinExistence type="predicted"/>
<gene>
    <name evidence="1" type="ORF">CARUB_v10024404mg</name>
</gene>
<protein>
    <submittedName>
        <fullName evidence="1">Uncharacterized protein</fullName>
    </submittedName>
</protein>
<keyword evidence="2" id="KW-1185">Reference proteome</keyword>
<dbReference type="Proteomes" id="UP000029121">
    <property type="component" value="Unassembled WGS sequence"/>
</dbReference>
<accession>R0HEZ3</accession>
<dbReference type="PANTHER" id="PTHR37718:SF2">
    <property type="entry name" value="OS03G0205150 PROTEIN"/>
    <property type="match status" value="1"/>
</dbReference>
<dbReference type="PANTHER" id="PTHR37718">
    <property type="entry name" value="BNAC03G61340D PROTEIN"/>
    <property type="match status" value="1"/>
</dbReference>
<evidence type="ECO:0000313" key="1">
    <source>
        <dbReference type="EMBL" id="EOA28214.1"/>
    </source>
</evidence>
<evidence type="ECO:0000313" key="2">
    <source>
        <dbReference type="Proteomes" id="UP000029121"/>
    </source>
</evidence>
<dbReference type="AlphaFoldDB" id="R0HEZ3"/>
<reference evidence="1" key="2">
    <citation type="journal article" date="2013" name="Nat. Genet.">
        <title>Genome sequencing of Capsella rubella.</title>
        <authorList>
            <person name="Schmutz J."/>
            <person name="Prochnik S."/>
            <person name="Nordborg M."/>
            <person name="Weigel D."/>
            <person name="Rokhsar D."/>
            <person name="Wright S."/>
        </authorList>
    </citation>
    <scope>NUCLEOTIDE SEQUENCE</scope>
</reference>
<dbReference type="EMBL" id="KB870808">
    <property type="protein sequence ID" value="EOA28214.1"/>
    <property type="molecule type" value="Genomic_DNA"/>
</dbReference>
<organism evidence="1 2">
    <name type="scientific">Capsella rubella</name>
    <dbReference type="NCBI Taxonomy" id="81985"/>
    <lineage>
        <taxon>Eukaryota</taxon>
        <taxon>Viridiplantae</taxon>
        <taxon>Streptophyta</taxon>
        <taxon>Embryophyta</taxon>
        <taxon>Tracheophyta</taxon>
        <taxon>Spermatophyta</taxon>
        <taxon>Magnoliopsida</taxon>
        <taxon>eudicotyledons</taxon>
        <taxon>Gunneridae</taxon>
        <taxon>Pentapetalae</taxon>
        <taxon>rosids</taxon>
        <taxon>malvids</taxon>
        <taxon>Brassicales</taxon>
        <taxon>Brassicaceae</taxon>
        <taxon>Camelineae</taxon>
        <taxon>Capsella</taxon>
    </lineage>
</organism>
<reference evidence="2" key="1">
    <citation type="journal article" date="2013" name="Nat. Genet.">
        <title>The Capsella rubella genome and the genomic consequences of rapid mating system evolution.</title>
        <authorList>
            <person name="Slotte T."/>
            <person name="Hazzouri K.M."/>
            <person name="Agren J.A."/>
            <person name="Koenig D."/>
            <person name="Maumus F."/>
            <person name="Guo Y.L."/>
            <person name="Steige K."/>
            <person name="Platts A.E."/>
            <person name="Escobar J.S."/>
            <person name="Newman L.K."/>
            <person name="Wang W."/>
            <person name="Mandakova T."/>
            <person name="Vello E."/>
            <person name="Smith L.M."/>
            <person name="Henz S.R."/>
            <person name="Steffen J."/>
            <person name="Takuno S."/>
            <person name="Brandvain Y."/>
            <person name="Coop G."/>
            <person name="Andolfatto P."/>
            <person name="Hu T.T."/>
            <person name="Blanchette M."/>
            <person name="Clark R.M."/>
            <person name="Quesneville H."/>
            <person name="Nordborg M."/>
            <person name="Gaut B.S."/>
            <person name="Lysak M.A."/>
            <person name="Jenkins J."/>
            <person name="Grimwood J."/>
            <person name="Chapman J."/>
            <person name="Prochnik S."/>
            <person name="Shu S."/>
            <person name="Rokhsar D."/>
            <person name="Schmutz J."/>
            <person name="Weigel D."/>
            <person name="Wright S.I."/>
        </authorList>
    </citation>
    <scope>NUCLEOTIDE SEQUENCE [LARGE SCALE GENOMIC DNA]</scope>
    <source>
        <strain evidence="2">cv. Monte Gargano</strain>
    </source>
</reference>